<feature type="non-terminal residue" evidence="12">
    <location>
        <position position="1"/>
    </location>
</feature>
<evidence type="ECO:0000256" key="10">
    <source>
        <dbReference type="ARBA" id="ARBA00023268"/>
    </source>
</evidence>
<dbReference type="Pfam" id="PF02542">
    <property type="entry name" value="YgbB"/>
    <property type="match status" value="1"/>
</dbReference>
<comment type="catalytic activity">
    <reaction evidence="1">
        <text>4-CDP-2-C-methyl-D-erythritol 2-phosphate = 2-C-methyl-D-erythritol 2,4-cyclic diphosphate + CMP</text>
        <dbReference type="Rhea" id="RHEA:23864"/>
        <dbReference type="ChEBI" id="CHEBI:57919"/>
        <dbReference type="ChEBI" id="CHEBI:58483"/>
        <dbReference type="ChEBI" id="CHEBI:60377"/>
        <dbReference type="EC" id="4.6.1.12"/>
    </reaction>
</comment>
<keyword evidence="5" id="KW-0808">Transferase</keyword>
<evidence type="ECO:0000256" key="3">
    <source>
        <dbReference type="ARBA" id="ARBA00004709"/>
    </source>
</evidence>
<dbReference type="UniPathway" id="UPA00056">
    <property type="reaction ID" value="UER00095"/>
</dbReference>
<keyword evidence="9" id="KW-0456">Lyase</keyword>
<evidence type="ECO:0000313" key="12">
    <source>
        <dbReference type="EMBL" id="SVB82267.1"/>
    </source>
</evidence>
<evidence type="ECO:0000256" key="8">
    <source>
        <dbReference type="ARBA" id="ARBA00023229"/>
    </source>
</evidence>
<dbReference type="GO" id="GO:0070567">
    <property type="term" value="F:cytidylyltransferase activity"/>
    <property type="evidence" value="ECO:0007669"/>
    <property type="project" value="InterPro"/>
</dbReference>
<dbReference type="AlphaFoldDB" id="A0A382H5S8"/>
<comment type="pathway">
    <text evidence="3">Isoprenoid biosynthesis; isopentenyl diphosphate biosynthesis via DXP pathway; isopentenyl diphosphate from 1-deoxy-D-xylulose 5-phosphate: step 4/6.</text>
</comment>
<keyword evidence="10" id="KW-0511">Multifunctional enzyme</keyword>
<dbReference type="GO" id="GO:0008685">
    <property type="term" value="F:2-C-methyl-D-erythritol 2,4-cyclodiphosphate synthase activity"/>
    <property type="evidence" value="ECO:0007669"/>
    <property type="project" value="UniProtKB-EC"/>
</dbReference>
<dbReference type="PANTHER" id="PTHR43181:SF1">
    <property type="entry name" value="2-C-METHYL-D-ERYTHRITOL 2,4-CYCLODIPHOSPHATE SYNTHASE, CHLOROPLASTIC"/>
    <property type="match status" value="1"/>
</dbReference>
<dbReference type="InterPro" id="IPR020555">
    <property type="entry name" value="MECDP_synthase_CS"/>
</dbReference>
<dbReference type="Gene3D" id="3.30.1330.50">
    <property type="entry name" value="2-C-methyl-D-erythritol 2,4-cyclodiphosphate synthase"/>
    <property type="match status" value="1"/>
</dbReference>
<proteinExistence type="inferred from homology"/>
<reference evidence="12" key="1">
    <citation type="submission" date="2018-05" db="EMBL/GenBank/DDBJ databases">
        <authorList>
            <person name="Lanie J.A."/>
            <person name="Ng W.-L."/>
            <person name="Kazmierczak K.M."/>
            <person name="Andrzejewski T.M."/>
            <person name="Davidsen T.M."/>
            <person name="Wayne K.J."/>
            <person name="Tettelin H."/>
            <person name="Glass J.I."/>
            <person name="Rusch D."/>
            <person name="Podicherti R."/>
            <person name="Tsui H.-C.T."/>
            <person name="Winkler M.E."/>
        </authorList>
    </citation>
    <scope>NUCLEOTIDE SEQUENCE</scope>
</reference>
<evidence type="ECO:0000256" key="4">
    <source>
        <dbReference type="ARBA" id="ARBA00012579"/>
    </source>
</evidence>
<keyword evidence="7" id="KW-0479">Metal-binding</keyword>
<dbReference type="SUPFAM" id="SSF69765">
    <property type="entry name" value="IpsF-like"/>
    <property type="match status" value="1"/>
</dbReference>
<dbReference type="CDD" id="cd00554">
    <property type="entry name" value="MECDP_synthase"/>
    <property type="match status" value="1"/>
</dbReference>
<evidence type="ECO:0000256" key="2">
    <source>
        <dbReference type="ARBA" id="ARBA00001968"/>
    </source>
</evidence>
<evidence type="ECO:0000256" key="9">
    <source>
        <dbReference type="ARBA" id="ARBA00023239"/>
    </source>
</evidence>
<dbReference type="GO" id="GO:0046872">
    <property type="term" value="F:metal ion binding"/>
    <property type="evidence" value="ECO:0007669"/>
    <property type="project" value="UniProtKB-KW"/>
</dbReference>
<keyword evidence="8" id="KW-0414">Isoprene biosynthesis</keyword>
<dbReference type="GO" id="GO:0019288">
    <property type="term" value="P:isopentenyl diphosphate biosynthetic process, methylerythritol 4-phosphate pathway"/>
    <property type="evidence" value="ECO:0007669"/>
    <property type="project" value="UniProtKB-UniPathway"/>
</dbReference>
<dbReference type="InterPro" id="IPR026596">
    <property type="entry name" value="IspD/F"/>
</dbReference>
<dbReference type="InterPro" id="IPR018294">
    <property type="entry name" value="ISPD_synthase_CS"/>
</dbReference>
<dbReference type="CDD" id="cd02516">
    <property type="entry name" value="CDP-ME_synthetase"/>
    <property type="match status" value="1"/>
</dbReference>
<keyword evidence="6" id="KW-0548">Nucleotidyltransferase</keyword>
<evidence type="ECO:0000256" key="5">
    <source>
        <dbReference type="ARBA" id="ARBA00022679"/>
    </source>
</evidence>
<dbReference type="InterPro" id="IPR034683">
    <property type="entry name" value="IspD/TarI"/>
</dbReference>
<organism evidence="12">
    <name type="scientific">marine metagenome</name>
    <dbReference type="NCBI Taxonomy" id="408172"/>
    <lineage>
        <taxon>unclassified sequences</taxon>
        <taxon>metagenomes</taxon>
        <taxon>ecological metagenomes</taxon>
    </lineage>
</organism>
<sequence length="375" mass="39767">GGVHKPLRIIGGRTLLEWSVEPFDQSDHIDEIIVVLPAEFIESPPESLRRLQTPIRLVLGGHRRQDSVAAGQEVLAPASDIVVVHDAARPFCTTDLIARTVDAASETGAAIAALPALDTVKEGQTEHGVTVVRSTLEREQIFLAQTPQAFRAGVFRDAIARGREGAEATDEAALAELAGHRVQLVPGDPRNMKVTTVDDLSRASQMVGTLSQSNSPGVRVGIGYDLHRFADGRKLVLGGVEIPGSRGLLGHSDGDAICHAVADAVLGAANAGDIGQHFSDEDPRWKDASSIALLRKVAMIVANLGFAVNNVDVVVITEQPKIRSLVDEIQRRLADALMVTSQQVAIKGKTNEGIGEIGRGEAIVVHAIASLNTTP</sequence>
<dbReference type="PROSITE" id="PS01295">
    <property type="entry name" value="ISPD"/>
    <property type="match status" value="1"/>
</dbReference>
<comment type="cofactor">
    <cofactor evidence="2">
        <name>a divalent metal cation</name>
        <dbReference type="ChEBI" id="CHEBI:60240"/>
    </cofactor>
</comment>
<dbReference type="InterPro" id="IPR036571">
    <property type="entry name" value="MECDP_synthase_sf"/>
</dbReference>
<dbReference type="NCBIfam" id="TIGR00151">
    <property type="entry name" value="ispF"/>
    <property type="match status" value="1"/>
</dbReference>
<dbReference type="InterPro" id="IPR029044">
    <property type="entry name" value="Nucleotide-diphossugar_trans"/>
</dbReference>
<dbReference type="FunFam" id="3.30.1330.50:FF:000003">
    <property type="entry name" value="2-C-methyl-D-erythritol 2,4-cyclodiphosphate synthase"/>
    <property type="match status" value="1"/>
</dbReference>
<protein>
    <recommendedName>
        <fullName evidence="4">2-C-methyl-D-erythritol 2,4-cyclodiphosphate synthase</fullName>
        <ecNumber evidence="4">4.6.1.12</ecNumber>
    </recommendedName>
</protein>
<gene>
    <name evidence="12" type="ORF">METZ01_LOCUS235121</name>
</gene>
<evidence type="ECO:0000256" key="7">
    <source>
        <dbReference type="ARBA" id="ARBA00022723"/>
    </source>
</evidence>
<evidence type="ECO:0000256" key="6">
    <source>
        <dbReference type="ARBA" id="ARBA00022695"/>
    </source>
</evidence>
<dbReference type="HAMAP" id="MF_00107">
    <property type="entry name" value="IspF"/>
    <property type="match status" value="1"/>
</dbReference>
<dbReference type="EMBL" id="UINC01059164">
    <property type="protein sequence ID" value="SVB82267.1"/>
    <property type="molecule type" value="Genomic_DNA"/>
</dbReference>
<dbReference type="InterPro" id="IPR003526">
    <property type="entry name" value="MECDP_synthase"/>
</dbReference>
<dbReference type="GO" id="GO:0016114">
    <property type="term" value="P:terpenoid biosynthetic process"/>
    <property type="evidence" value="ECO:0007669"/>
    <property type="project" value="InterPro"/>
</dbReference>
<dbReference type="EC" id="4.6.1.12" evidence="4"/>
<dbReference type="PANTHER" id="PTHR43181">
    <property type="entry name" value="2-C-METHYL-D-ERYTHRITOL 2,4-CYCLODIPHOSPHATE SYNTHASE, CHLOROPLASTIC"/>
    <property type="match status" value="1"/>
</dbReference>
<dbReference type="PROSITE" id="PS01350">
    <property type="entry name" value="ISPF"/>
    <property type="match status" value="1"/>
</dbReference>
<evidence type="ECO:0000259" key="11">
    <source>
        <dbReference type="Pfam" id="PF02542"/>
    </source>
</evidence>
<feature type="domain" description="2-C-methyl-D-erythritol 2,4-cyclodiphosphate synthase" evidence="11">
    <location>
        <begin position="218"/>
        <end position="371"/>
    </location>
</feature>
<dbReference type="Gene3D" id="3.90.550.10">
    <property type="entry name" value="Spore Coat Polysaccharide Biosynthesis Protein SpsA, Chain A"/>
    <property type="match status" value="1"/>
</dbReference>
<dbReference type="SUPFAM" id="SSF53448">
    <property type="entry name" value="Nucleotide-diphospho-sugar transferases"/>
    <property type="match status" value="1"/>
</dbReference>
<accession>A0A382H5S8</accession>
<dbReference type="HAMAP" id="MF_01520">
    <property type="entry name" value="IspDF"/>
    <property type="match status" value="1"/>
</dbReference>
<name>A0A382H5S8_9ZZZZ</name>
<dbReference type="Pfam" id="PF01128">
    <property type="entry name" value="IspD"/>
    <property type="match status" value="1"/>
</dbReference>
<evidence type="ECO:0000256" key="1">
    <source>
        <dbReference type="ARBA" id="ARBA00000200"/>
    </source>
</evidence>